<dbReference type="VEuPathDB" id="FungiDB:PYU1_G002378"/>
<dbReference type="STRING" id="431595.K3WBP0"/>
<reference evidence="3" key="1">
    <citation type="journal article" date="2010" name="Genome Biol.">
        <title>Genome sequence of the necrotrophic plant pathogen Pythium ultimum reveals original pathogenicity mechanisms and effector repertoire.</title>
        <authorList>
            <person name="Levesque C.A."/>
            <person name="Brouwer H."/>
            <person name="Cano L."/>
            <person name="Hamilton J.P."/>
            <person name="Holt C."/>
            <person name="Huitema E."/>
            <person name="Raffaele S."/>
            <person name="Robideau G.P."/>
            <person name="Thines M."/>
            <person name="Win J."/>
            <person name="Zerillo M.M."/>
            <person name="Beakes G.W."/>
            <person name="Boore J.L."/>
            <person name="Busam D."/>
            <person name="Dumas B."/>
            <person name="Ferriera S."/>
            <person name="Fuerstenberg S.I."/>
            <person name="Gachon C.M."/>
            <person name="Gaulin E."/>
            <person name="Govers F."/>
            <person name="Grenville-Briggs L."/>
            <person name="Horner N."/>
            <person name="Hostetler J."/>
            <person name="Jiang R.H."/>
            <person name="Johnson J."/>
            <person name="Krajaejun T."/>
            <person name="Lin H."/>
            <person name="Meijer H.J."/>
            <person name="Moore B."/>
            <person name="Morris P."/>
            <person name="Phuntmart V."/>
            <person name="Puiu D."/>
            <person name="Shetty J."/>
            <person name="Stajich J.E."/>
            <person name="Tripathy S."/>
            <person name="Wawra S."/>
            <person name="van West P."/>
            <person name="Whitty B.R."/>
            <person name="Coutinho P.M."/>
            <person name="Henrissat B."/>
            <person name="Martin F."/>
            <person name="Thomas P.D."/>
            <person name="Tyler B.M."/>
            <person name="De Vries R.P."/>
            <person name="Kamoun S."/>
            <person name="Yandell M."/>
            <person name="Tisserat N."/>
            <person name="Buell C.R."/>
        </authorList>
    </citation>
    <scope>NUCLEOTIDE SEQUENCE</scope>
    <source>
        <strain evidence="3">DAOM:BR144</strain>
    </source>
</reference>
<dbReference type="Proteomes" id="UP000019132">
    <property type="component" value="Unassembled WGS sequence"/>
</dbReference>
<evidence type="ECO:0000313" key="2">
    <source>
        <dbReference type="EnsemblProtists" id="PYU1_T002381"/>
    </source>
</evidence>
<reference evidence="3" key="2">
    <citation type="submission" date="2010-04" db="EMBL/GenBank/DDBJ databases">
        <authorList>
            <person name="Buell R."/>
            <person name="Hamilton J."/>
            <person name="Hostetler J."/>
        </authorList>
    </citation>
    <scope>NUCLEOTIDE SEQUENCE [LARGE SCALE GENOMIC DNA]</scope>
    <source>
        <strain evidence="3">DAOM:BR144</strain>
    </source>
</reference>
<dbReference type="HOGENOM" id="CLU_010330_1_0_1"/>
<evidence type="ECO:0000313" key="3">
    <source>
        <dbReference type="Proteomes" id="UP000019132"/>
    </source>
</evidence>
<dbReference type="OMA" id="RWLAVHM"/>
<feature type="transmembrane region" description="Helical" evidence="1">
    <location>
        <begin position="584"/>
        <end position="602"/>
    </location>
</feature>
<keyword evidence="3" id="KW-1185">Reference proteome</keyword>
<organism evidence="2 3">
    <name type="scientific">Globisporangium ultimum (strain ATCC 200006 / CBS 805.95 / DAOM BR144)</name>
    <name type="common">Pythium ultimum</name>
    <dbReference type="NCBI Taxonomy" id="431595"/>
    <lineage>
        <taxon>Eukaryota</taxon>
        <taxon>Sar</taxon>
        <taxon>Stramenopiles</taxon>
        <taxon>Oomycota</taxon>
        <taxon>Peronosporomycetes</taxon>
        <taxon>Pythiales</taxon>
        <taxon>Pythiaceae</taxon>
        <taxon>Globisporangium</taxon>
    </lineage>
</organism>
<feature type="transmembrane region" description="Helical" evidence="1">
    <location>
        <begin position="489"/>
        <end position="512"/>
    </location>
</feature>
<keyword evidence="1" id="KW-0812">Transmembrane</keyword>
<dbReference type="AlphaFoldDB" id="K3WBP0"/>
<dbReference type="EnsemblProtists" id="PYU1_T002381">
    <property type="protein sequence ID" value="PYU1_T002381"/>
    <property type="gene ID" value="PYU1_G002378"/>
</dbReference>
<accession>K3WBP0</accession>
<feature type="transmembrane region" description="Helical" evidence="1">
    <location>
        <begin position="447"/>
        <end position="468"/>
    </location>
</feature>
<name>K3WBP0_GLOUD</name>
<keyword evidence="1" id="KW-1133">Transmembrane helix</keyword>
<protein>
    <submittedName>
        <fullName evidence="2">Uncharacterized protein</fullName>
    </submittedName>
</protein>
<evidence type="ECO:0000256" key="1">
    <source>
        <dbReference type="SAM" id="Phobius"/>
    </source>
</evidence>
<proteinExistence type="predicted"/>
<feature type="transmembrane region" description="Helical" evidence="1">
    <location>
        <begin position="553"/>
        <end position="572"/>
    </location>
</feature>
<reference evidence="2" key="3">
    <citation type="submission" date="2014-11" db="UniProtKB">
        <authorList>
            <consortium name="EnsemblProtists"/>
        </authorList>
    </citation>
    <scope>IDENTIFICATION</scope>
    <source>
        <strain evidence="2">DAOM BR144</strain>
    </source>
</reference>
<dbReference type="eggNOG" id="ENOG502S0KT">
    <property type="taxonomic scope" value="Eukaryota"/>
</dbReference>
<dbReference type="InParanoid" id="K3WBP0"/>
<sequence>MQDQDAPGGSGINTVTPIPGMRQLGHVESEHEADGKAAGRGGAQSTGMAIASLKPSLGGLGASGSSELRSMHTEYFEPPRVSLVQVVVTLIAYFLFVTDIPRAGSSVDDVPFKQIEPNVYSNYGPTILPTMTLVRTANANSNPTTYTLMSPTHGDGVSPTAFKYATSSYGMRAILAERTDDMHWPACMSRYDDECNATLSLATAFAMLESLVTTIRDNAANTTSYKTMSDVTQSLLGAQYGSLNGSTVITREYLSTLPQRVRFAIRAKARWIDGASNFLSHYILDQKYWMSTWATVFDDFNIANPGMDICIDDLDRPLFCEKSWTDFARLAPDGSAGVAVGKVWDDISSKAAALQLAHPTKTLDMTIVETETDPLTLLGGAVVLAHKLYNTVVVYRIRDCVTTVNPLDAKLTTKTCTTLEIHDVRYEGGVLYTDAIEWRYITKTMRYFAQAYNIVRLVALMVACYAAVNATKDAVTLDFAMRIKVAARILFAIPSQVVVYGSFIPVFVYAAAHVIDGVILYQINDSKMHSVDEFFANRFGNMVELISVRMRNVWVIAIIARVFVFVQTSGGWTPVKGVSGVKGFLLPFISCVAVSFVLRSSSLQDSRILETNEVEPAATFMYIRAETLDTWKMNAFGLYNDFLALGLTSIAYVVAVVALQLVRRCYYKRDTSKESLFFSTSEVPYSAGFLWDPSCLVVCWGNEIYSPVLRLVSPISLDPMPQPSGAKPGASPSSLNLNATGLARRGSNVVTKEVENRYVLMNIAFLSDPWNFLTMKFGHTRIHLFELLSLKRKVLHPYSKARFLREYEMKTDDIALLGTFNVGELNWDQVITCR</sequence>
<feature type="transmembrane region" description="Helical" evidence="1">
    <location>
        <begin position="642"/>
        <end position="662"/>
    </location>
</feature>
<keyword evidence="1" id="KW-0472">Membrane</keyword>